<evidence type="ECO:0000313" key="2">
    <source>
        <dbReference type="EMBL" id="EKJ76436.1"/>
    </source>
</evidence>
<comment type="caution">
    <text evidence="2">The sequence shown here is derived from an EMBL/GenBank/DDBJ whole genome shotgun (WGS) entry which is preliminary data.</text>
</comment>
<dbReference type="OrthoDB" id="5071337at2759"/>
<organism evidence="2 3">
    <name type="scientific">Fusarium pseudograminearum (strain CS3096)</name>
    <name type="common">Wheat and barley crown-rot fungus</name>
    <dbReference type="NCBI Taxonomy" id="1028729"/>
    <lineage>
        <taxon>Eukaryota</taxon>
        <taxon>Fungi</taxon>
        <taxon>Dikarya</taxon>
        <taxon>Ascomycota</taxon>
        <taxon>Pezizomycotina</taxon>
        <taxon>Sordariomycetes</taxon>
        <taxon>Hypocreomycetidae</taxon>
        <taxon>Hypocreales</taxon>
        <taxon>Nectriaceae</taxon>
        <taxon>Fusarium</taxon>
    </lineage>
</organism>
<feature type="region of interest" description="Disordered" evidence="1">
    <location>
        <begin position="1"/>
        <end position="44"/>
    </location>
</feature>
<gene>
    <name evidence="2" type="ORF">FPSE_03435</name>
</gene>
<accession>K3UV48</accession>
<dbReference type="KEGG" id="fpu:FPSE_03435"/>
<dbReference type="EMBL" id="AFNW01000073">
    <property type="protein sequence ID" value="EKJ76436.1"/>
    <property type="molecule type" value="Genomic_DNA"/>
</dbReference>
<sequence length="53" mass="6057">MPDWKPEYQEDESAPVYDQVEEEAPPPTYQDNSAEVFLESNEPDDIVEAIRGS</sequence>
<dbReference type="RefSeq" id="XP_009254829.1">
    <property type="nucleotide sequence ID" value="XM_009256554.1"/>
</dbReference>
<evidence type="ECO:0000256" key="1">
    <source>
        <dbReference type="SAM" id="MobiDB-lite"/>
    </source>
</evidence>
<dbReference type="HOGENOM" id="CLU_3068783_0_0_1"/>
<protein>
    <submittedName>
        <fullName evidence="2">Uncharacterized protein</fullName>
    </submittedName>
</protein>
<dbReference type="AlphaFoldDB" id="K3UV48"/>
<dbReference type="GeneID" id="20362054"/>
<evidence type="ECO:0000313" key="3">
    <source>
        <dbReference type="Proteomes" id="UP000007978"/>
    </source>
</evidence>
<reference evidence="2 3" key="1">
    <citation type="journal article" date="2012" name="PLoS Pathog.">
        <title>Comparative pathogenomics reveals horizontally acquired novel virulence genes in fungi infecting cereal hosts.</title>
        <authorList>
            <person name="Gardiner D.M."/>
            <person name="McDonald M.C."/>
            <person name="Covarelli L."/>
            <person name="Solomon P.S."/>
            <person name="Rusu A.G."/>
            <person name="Marshall M."/>
            <person name="Kazan K."/>
            <person name="Chakraborty S."/>
            <person name="McDonald B.A."/>
            <person name="Manners J.M."/>
        </authorList>
    </citation>
    <scope>NUCLEOTIDE SEQUENCE [LARGE SCALE GENOMIC DNA]</scope>
    <source>
        <strain evidence="2 3">CS3096</strain>
    </source>
</reference>
<name>K3UV48_FUSPC</name>
<feature type="compositionally biased region" description="Acidic residues" evidence="1">
    <location>
        <begin position="9"/>
        <end position="24"/>
    </location>
</feature>
<keyword evidence="3" id="KW-1185">Reference proteome</keyword>
<proteinExistence type="predicted"/>
<dbReference type="Proteomes" id="UP000007978">
    <property type="component" value="Chromosome 1"/>
</dbReference>